<evidence type="ECO:0000256" key="5">
    <source>
        <dbReference type="ARBA" id="ARBA00022768"/>
    </source>
</evidence>
<dbReference type="InterPro" id="IPR041095">
    <property type="entry name" value="EFG_II"/>
</dbReference>
<dbReference type="FunFam" id="2.40.30.10:FF:000010">
    <property type="entry name" value="Translation elongation factor 2"/>
    <property type="match status" value="1"/>
</dbReference>
<comment type="function">
    <text evidence="9">Catalyzes the GTP-dependent ribosomal translocation step during translation elongation. During this step, the ribosome changes from the pre-translocational (PRE) to the post-translocational (POST) state as the newly formed A-site-bound peptidyl-tRNA and P-site-bound deacylated tRNA move to the P and E sites, respectively. Catalyzes the coordinated movement of the two tRNA molecules, the mRNA and conformational changes in the ribosome.</text>
</comment>
<dbReference type="FunFam" id="3.30.70.870:FF:000002">
    <property type="entry name" value="Translation elongation factor 2"/>
    <property type="match status" value="1"/>
</dbReference>
<evidence type="ECO:0000256" key="3">
    <source>
        <dbReference type="ARBA" id="ARBA00022490"/>
    </source>
</evidence>
<dbReference type="PRINTS" id="PR00315">
    <property type="entry name" value="ELONGATNFCT"/>
</dbReference>
<sequence length="842" mass="94034">MVNFTVDQVRGLMDKPTNIRNMSVIAHVDHGKSTLTDSLVSKAGIIASAKAGDMRFTDTREDEKERGITIKSTAISMYFEMDKEDLEAIKQKTDGTEFLINLIDSPGHVDFSSEVTAALRVTDGALVVVDCIDGVCVQTETVLRQALTERIKPVVIINKVDRALLELQVSKEDLFQSFQRTIEDVNVIISTYHEEVLGDVQVYPEKGTLAFGSGLHGWAFTLRQFANRYSKKFGVDKEKMMAKLWGDNYFNPATRKWTTKSTGDDGKQLERAFNMFVLDPIFKIFDAVMNFKKESISPMLEKLEVKLLQEERDLEGKALLKVIMRKFLPAGEALLEMIVINLPSPATAQRYRVETLYEGPMDDESAIGIRDCDPKGPLVLYVSKMVPTTDKGRFYAFGRVFSGTVRSGPKIRIQGPNYIPGKKDDLFIKSIQRTILMMGRYIEPIEDCPAGNIIGLVGIDQFLLKSGTLTTSETAHNMRVMKFSVSPVVQVAVEVKNAADLPKLVEGLKRLSKSDPCVQTWIAETGEHIVAGAGELHLEICLKDLEEDHAGVPLKKSDPVVGYRETVKAESSITALSKSQNKHNRLYIRALPIDEELTKAIEVGKINSRDDVKIRARIMADEYGWDVTDARKIWCFGPDTTGPNLLVDATKGVQYLNEIKDSCVAAFQWATKEGVCAEENMRGIRFNILDVTLHTDAIHRGGGQIIPVCRRVCYAAMLLATPGLQEPVYLAEIQCPENAIGGIYSCLNKRRGQVFAEEQRPGTPMFMIKAYLPVMESFGFNGDLRSQTQGQAFPQCVFDHWETMQGSPLDKDSKLEALVRSIRIRKGLKPDIPALDTYFDKL</sequence>
<dbReference type="OrthoDB" id="364892at2759"/>
<dbReference type="InterPro" id="IPR000795">
    <property type="entry name" value="T_Tr_GTP-bd_dom"/>
</dbReference>
<evidence type="ECO:0000256" key="7">
    <source>
        <dbReference type="ARBA" id="ARBA00022917"/>
    </source>
</evidence>
<dbReference type="GO" id="GO:0043022">
    <property type="term" value="F:ribosome binding"/>
    <property type="evidence" value="ECO:0007669"/>
    <property type="project" value="TreeGrafter"/>
</dbReference>
<dbReference type="Gene3D" id="3.30.230.10">
    <property type="match status" value="1"/>
</dbReference>
<dbReference type="AlphaFoldDB" id="A0A166S3K8"/>
<evidence type="ECO:0000256" key="9">
    <source>
        <dbReference type="ARBA" id="ARBA00024731"/>
    </source>
</evidence>
<dbReference type="SUPFAM" id="SSF54211">
    <property type="entry name" value="Ribosomal protein S5 domain 2-like"/>
    <property type="match status" value="1"/>
</dbReference>
<dbReference type="GO" id="GO:1990904">
    <property type="term" value="C:ribonucleoprotein complex"/>
    <property type="evidence" value="ECO:0007669"/>
    <property type="project" value="TreeGrafter"/>
</dbReference>
<comment type="subcellular location">
    <subcellularLocation>
        <location evidence="1">Cytoplasm</location>
    </subcellularLocation>
</comment>
<keyword evidence="5" id="KW-0251">Elongation factor</keyword>
<dbReference type="Gene3D" id="3.30.70.240">
    <property type="match status" value="1"/>
</dbReference>
<keyword evidence="13" id="KW-1185">Reference proteome</keyword>
<evidence type="ECO:0000256" key="6">
    <source>
        <dbReference type="ARBA" id="ARBA00022801"/>
    </source>
</evidence>
<dbReference type="GO" id="GO:0005829">
    <property type="term" value="C:cytosol"/>
    <property type="evidence" value="ECO:0007669"/>
    <property type="project" value="TreeGrafter"/>
</dbReference>
<dbReference type="EMBL" id="KV417501">
    <property type="protein sequence ID" value="KZP28976.1"/>
    <property type="molecule type" value="Genomic_DNA"/>
</dbReference>
<dbReference type="InterPro" id="IPR000640">
    <property type="entry name" value="EFG_V-like"/>
</dbReference>
<dbReference type="Proteomes" id="UP000076532">
    <property type="component" value="Unassembled WGS sequence"/>
</dbReference>
<dbReference type="InterPro" id="IPR004161">
    <property type="entry name" value="EFTu-like_2"/>
</dbReference>
<evidence type="ECO:0000256" key="2">
    <source>
        <dbReference type="ARBA" id="ARBA00017891"/>
    </source>
</evidence>
<dbReference type="Gene3D" id="3.40.50.300">
    <property type="entry name" value="P-loop containing nucleotide triphosphate hydrolases"/>
    <property type="match status" value="1"/>
</dbReference>
<dbReference type="InterPro" id="IPR005225">
    <property type="entry name" value="Small_GTP-bd"/>
</dbReference>
<feature type="domain" description="Tr-type G" evidence="11">
    <location>
        <begin position="17"/>
        <end position="346"/>
    </location>
</feature>
<dbReference type="InterPro" id="IPR009000">
    <property type="entry name" value="Transl_B-barrel_sf"/>
</dbReference>
<dbReference type="PROSITE" id="PS00301">
    <property type="entry name" value="G_TR_1"/>
    <property type="match status" value="1"/>
</dbReference>
<proteinExistence type="predicted"/>
<dbReference type="CDD" id="cd03700">
    <property type="entry name" value="EF2_snRNP_like_II"/>
    <property type="match status" value="1"/>
</dbReference>
<dbReference type="STRING" id="436010.A0A166S3K8"/>
<keyword evidence="7" id="KW-0648">Protein biosynthesis</keyword>
<dbReference type="GO" id="GO:0005525">
    <property type="term" value="F:GTP binding"/>
    <property type="evidence" value="ECO:0007669"/>
    <property type="project" value="UniProtKB-KW"/>
</dbReference>
<dbReference type="PANTHER" id="PTHR42908">
    <property type="entry name" value="TRANSLATION ELONGATION FACTOR-RELATED"/>
    <property type="match status" value="1"/>
</dbReference>
<dbReference type="InterPro" id="IPR005517">
    <property type="entry name" value="Transl_elong_EFG/EF2_IV"/>
</dbReference>
<keyword evidence="8" id="KW-0342">GTP-binding</keyword>
<name>A0A166S3K8_9AGAM</name>
<reference evidence="12 13" key="1">
    <citation type="journal article" date="2016" name="Mol. Biol. Evol.">
        <title>Comparative Genomics of Early-Diverging Mushroom-Forming Fungi Provides Insights into the Origins of Lignocellulose Decay Capabilities.</title>
        <authorList>
            <person name="Nagy L.G."/>
            <person name="Riley R."/>
            <person name="Tritt A."/>
            <person name="Adam C."/>
            <person name="Daum C."/>
            <person name="Floudas D."/>
            <person name="Sun H."/>
            <person name="Yadav J.S."/>
            <person name="Pangilinan J."/>
            <person name="Larsson K.H."/>
            <person name="Matsuura K."/>
            <person name="Barry K."/>
            <person name="Labutti K."/>
            <person name="Kuo R."/>
            <person name="Ohm R.A."/>
            <person name="Bhattacharya S.S."/>
            <person name="Shirouzu T."/>
            <person name="Yoshinaga Y."/>
            <person name="Martin F.M."/>
            <person name="Grigoriev I.V."/>
            <person name="Hibbett D.S."/>
        </authorList>
    </citation>
    <scope>NUCLEOTIDE SEQUENCE [LARGE SCALE GENOMIC DNA]</scope>
    <source>
        <strain evidence="12 13">CBS 109695</strain>
    </source>
</reference>
<evidence type="ECO:0000256" key="1">
    <source>
        <dbReference type="ARBA" id="ARBA00004496"/>
    </source>
</evidence>
<evidence type="ECO:0000313" key="12">
    <source>
        <dbReference type="EMBL" id="KZP28976.1"/>
    </source>
</evidence>
<dbReference type="GO" id="GO:0003746">
    <property type="term" value="F:translation elongation factor activity"/>
    <property type="evidence" value="ECO:0007669"/>
    <property type="project" value="UniProtKB-KW"/>
</dbReference>
<evidence type="ECO:0000259" key="11">
    <source>
        <dbReference type="PROSITE" id="PS51722"/>
    </source>
</evidence>
<dbReference type="FunFam" id="3.30.70.240:FF:000003">
    <property type="entry name" value="Translation elongation factor 2"/>
    <property type="match status" value="1"/>
</dbReference>
<dbReference type="Pfam" id="PF00679">
    <property type="entry name" value="EFG_C"/>
    <property type="match status" value="1"/>
</dbReference>
<protein>
    <recommendedName>
        <fullName evidence="2">Elongation factor 2</fullName>
    </recommendedName>
</protein>
<dbReference type="InterPro" id="IPR031157">
    <property type="entry name" value="G_TR_CS"/>
</dbReference>
<dbReference type="CDD" id="cd16261">
    <property type="entry name" value="EF2_snRNP_III"/>
    <property type="match status" value="1"/>
</dbReference>
<evidence type="ECO:0000313" key="13">
    <source>
        <dbReference type="Proteomes" id="UP000076532"/>
    </source>
</evidence>
<dbReference type="FunFam" id="3.90.1430.10:FF:000003">
    <property type="entry name" value="Elongation factor 2"/>
    <property type="match status" value="1"/>
</dbReference>
<evidence type="ECO:0000256" key="10">
    <source>
        <dbReference type="ARBA" id="ARBA00049117"/>
    </source>
</evidence>
<dbReference type="InterPro" id="IPR035647">
    <property type="entry name" value="EFG_III/V"/>
</dbReference>
<dbReference type="SMART" id="SM00889">
    <property type="entry name" value="EFG_IV"/>
    <property type="match status" value="1"/>
</dbReference>
<evidence type="ECO:0000256" key="4">
    <source>
        <dbReference type="ARBA" id="ARBA00022741"/>
    </source>
</evidence>
<dbReference type="Pfam" id="PF00009">
    <property type="entry name" value="GTP_EFTU"/>
    <property type="match status" value="1"/>
</dbReference>
<dbReference type="InterPro" id="IPR014721">
    <property type="entry name" value="Ribsml_uS5_D2-typ_fold_subgr"/>
</dbReference>
<dbReference type="SMART" id="SM00838">
    <property type="entry name" value="EFG_C"/>
    <property type="match status" value="1"/>
</dbReference>
<organism evidence="12 13">
    <name type="scientific">Athelia psychrophila</name>
    <dbReference type="NCBI Taxonomy" id="1759441"/>
    <lineage>
        <taxon>Eukaryota</taxon>
        <taxon>Fungi</taxon>
        <taxon>Dikarya</taxon>
        <taxon>Basidiomycota</taxon>
        <taxon>Agaricomycotina</taxon>
        <taxon>Agaricomycetes</taxon>
        <taxon>Agaricomycetidae</taxon>
        <taxon>Atheliales</taxon>
        <taxon>Atheliaceae</taxon>
        <taxon>Athelia</taxon>
    </lineage>
</organism>
<dbReference type="Gene3D" id="3.30.70.870">
    <property type="entry name" value="Elongation Factor G (Translational Gtpase), domain 3"/>
    <property type="match status" value="1"/>
</dbReference>
<dbReference type="FunFam" id="3.40.50.300:FF:000058">
    <property type="entry name" value="Translation elongation factor 2"/>
    <property type="match status" value="1"/>
</dbReference>
<dbReference type="CDD" id="cd01681">
    <property type="entry name" value="aeEF2_snRNP_like_IV"/>
    <property type="match status" value="1"/>
</dbReference>
<comment type="catalytic activity">
    <reaction evidence="10">
        <text>GTP + H2O = GDP + phosphate + H(+)</text>
        <dbReference type="Rhea" id="RHEA:19669"/>
        <dbReference type="ChEBI" id="CHEBI:15377"/>
        <dbReference type="ChEBI" id="CHEBI:15378"/>
        <dbReference type="ChEBI" id="CHEBI:37565"/>
        <dbReference type="ChEBI" id="CHEBI:43474"/>
        <dbReference type="ChEBI" id="CHEBI:58189"/>
    </reaction>
    <physiologicalReaction direction="left-to-right" evidence="10">
        <dbReference type="Rhea" id="RHEA:19670"/>
    </physiologicalReaction>
</comment>
<dbReference type="InterPro" id="IPR027417">
    <property type="entry name" value="P-loop_NTPase"/>
</dbReference>
<keyword evidence="3" id="KW-0963">Cytoplasm</keyword>
<evidence type="ECO:0000256" key="8">
    <source>
        <dbReference type="ARBA" id="ARBA00023134"/>
    </source>
</evidence>
<dbReference type="Gene3D" id="2.40.30.10">
    <property type="entry name" value="Translation factors"/>
    <property type="match status" value="1"/>
</dbReference>
<dbReference type="NCBIfam" id="TIGR00231">
    <property type="entry name" value="small_GTP"/>
    <property type="match status" value="1"/>
</dbReference>
<dbReference type="Pfam" id="PF03764">
    <property type="entry name" value="EFG_IV"/>
    <property type="match status" value="1"/>
</dbReference>
<dbReference type="PANTHER" id="PTHR42908:SF10">
    <property type="entry name" value="EUKARYOTIC TRANSLATION ELONGATION FACTOR 2"/>
    <property type="match status" value="1"/>
</dbReference>
<dbReference type="Pfam" id="PF14492">
    <property type="entry name" value="EFG_III"/>
    <property type="match status" value="1"/>
</dbReference>
<dbReference type="PROSITE" id="PS51722">
    <property type="entry name" value="G_TR_2"/>
    <property type="match status" value="1"/>
</dbReference>
<accession>A0A166S3K8</accession>
<gene>
    <name evidence="12" type="ORF">FIBSPDRAFT_917585</name>
</gene>
<dbReference type="CDD" id="cd04096">
    <property type="entry name" value="eEF2_snRNP_like_C"/>
    <property type="match status" value="1"/>
</dbReference>
<dbReference type="InterPro" id="IPR020568">
    <property type="entry name" value="Ribosomal_Su5_D2-typ_SF"/>
</dbReference>
<keyword evidence="6 12" id="KW-0378">Hydrolase</keyword>
<dbReference type="GO" id="GO:0003924">
    <property type="term" value="F:GTPase activity"/>
    <property type="evidence" value="ECO:0007669"/>
    <property type="project" value="InterPro"/>
</dbReference>
<dbReference type="CDD" id="cd01885">
    <property type="entry name" value="EF2"/>
    <property type="match status" value="1"/>
</dbReference>
<dbReference type="Pfam" id="PF03144">
    <property type="entry name" value="GTP_EFTU_D2"/>
    <property type="match status" value="1"/>
</dbReference>
<dbReference type="SUPFAM" id="SSF54980">
    <property type="entry name" value="EF-G C-terminal domain-like"/>
    <property type="match status" value="2"/>
</dbReference>
<keyword evidence="4" id="KW-0547">Nucleotide-binding</keyword>
<dbReference type="SUPFAM" id="SSF50447">
    <property type="entry name" value="Translation proteins"/>
    <property type="match status" value="1"/>
</dbReference>
<dbReference type="SUPFAM" id="SSF52540">
    <property type="entry name" value="P-loop containing nucleoside triphosphate hydrolases"/>
    <property type="match status" value="1"/>
</dbReference>
<dbReference type="FunFam" id="3.30.230.10:FF:000006">
    <property type="entry name" value="Translation elongation factor 2"/>
    <property type="match status" value="1"/>
</dbReference>